<organism evidence="1 2">
    <name type="scientific">Hwanghaeella grinnelliae</name>
    <dbReference type="NCBI Taxonomy" id="2500179"/>
    <lineage>
        <taxon>Bacteria</taxon>
        <taxon>Pseudomonadati</taxon>
        <taxon>Pseudomonadota</taxon>
        <taxon>Alphaproteobacteria</taxon>
        <taxon>Rhodospirillales</taxon>
        <taxon>Rhodospirillaceae</taxon>
        <taxon>Hwanghaeella</taxon>
    </lineage>
</organism>
<dbReference type="AlphaFoldDB" id="A0A437QK34"/>
<dbReference type="EMBL" id="SADE01000003">
    <property type="protein sequence ID" value="RVU34874.1"/>
    <property type="molecule type" value="Genomic_DNA"/>
</dbReference>
<evidence type="ECO:0008006" key="3">
    <source>
        <dbReference type="Google" id="ProtNLM"/>
    </source>
</evidence>
<evidence type="ECO:0000313" key="2">
    <source>
        <dbReference type="Proteomes" id="UP000287447"/>
    </source>
</evidence>
<accession>A0A437QK34</accession>
<dbReference type="SUPFAM" id="SSF52540">
    <property type="entry name" value="P-loop containing nucleoside triphosphate hydrolases"/>
    <property type="match status" value="1"/>
</dbReference>
<dbReference type="OrthoDB" id="473122at2"/>
<keyword evidence="2" id="KW-1185">Reference proteome</keyword>
<dbReference type="RefSeq" id="WP_127767111.1">
    <property type="nucleotide sequence ID" value="NZ_SADE01000003.1"/>
</dbReference>
<gene>
    <name evidence="1" type="ORF">EOI86_18725</name>
</gene>
<dbReference type="InterPro" id="IPR027417">
    <property type="entry name" value="P-loop_NTPase"/>
</dbReference>
<dbReference type="SUPFAM" id="SSF141571">
    <property type="entry name" value="Pentapeptide repeat-like"/>
    <property type="match status" value="1"/>
</dbReference>
<dbReference type="InterPro" id="IPR051082">
    <property type="entry name" value="Pentapeptide-BTB/POZ_domain"/>
</dbReference>
<dbReference type="Proteomes" id="UP000287447">
    <property type="component" value="Unassembled WGS sequence"/>
</dbReference>
<sequence>MEIAFEKPTRHREVLNASVTSISLFLSGILSYATGNPIAYGRFAAGSIGKIKSIVEDLKGRDTSSPENLAWVWFTMTVSGATEEFLKQLNREANFNSQLPIRTGRTVAEREIGLKKFLEKALSVPSDANFDASILQFPSAHAAFSPARQAIPQFIVDVTPWIDIDLERWQHVFDTCLANTASYVLSAHFSIFEPLIKIATSTFSEAAAWEIAWARHGEWIHQRFRAAPVFSPDESVLTPLSEIYLRLRCYWHETDQEFPNEKSKKTVIKCEANLGDLHRTVEEWLGRKTKGRDVIRIVAGGPGSGKSSFAKAFASELLDRGIARVLFIELQHLSFSGDLHLDIGSYLSRSNRLTGDEGSPGFAANPLDRLKDDTKPTLIIFDGLDELTHDAEKAGDLARKFIASALQLLVMQNQGGDKIRGLILGRNLAAQEGMKEAGLSLVTLLNVAPIRDLSNDDLRPHMRADNWHHLEVIYPDLSKELTKDQRPDYWRRWAISQGMDPNVQPEAITHEDLSDLNVEPLLLHLLILSDYCGDRWQEAADNRNLVYEDILRKVRQRNELKALGAATPRESDFFLLMECLGLSAWRGNVRAGDEETYNEIRRLHAKSLEKVAATDLESVLLLTHTRQIEGSMRGFEFIHKSFGEYLAARGMLTQAELAATRMTRDEDPFDEERVASMWAQVINDAELSRELIRFLRDQIRLLCQNSHAAAEKLKECLEKLVNWIHTNGVSLVPETRETFRHLETRQRCAEASLFALTSILSETLITLHQGDINEDYLQSRRVKVDWSMGEAAVMFHRIGVTVGHPAKRALAALDISSEELEHVNLVNSIMPYSNFGDAKLSGANLSHAILVRANFRETMAGESDFSSAAINFGEFQESSFVGCNFSSADVRMANFENANLNRSDFRDVNLEGASFAGVAARLTDFTGCTSMTQKQLNHMFGVKEGAGRTEIPDHLEYPDFWHTEAERGRKALALWDDFFAAYHEWLGPKAE</sequence>
<dbReference type="Gene3D" id="2.160.20.80">
    <property type="entry name" value="E3 ubiquitin-protein ligase SopA"/>
    <property type="match status" value="1"/>
</dbReference>
<dbReference type="PANTHER" id="PTHR14136">
    <property type="entry name" value="BTB_POZ DOMAIN-CONTAINING PROTEIN KCTD9"/>
    <property type="match status" value="1"/>
</dbReference>
<comment type="caution">
    <text evidence="1">The sequence shown here is derived from an EMBL/GenBank/DDBJ whole genome shotgun (WGS) entry which is preliminary data.</text>
</comment>
<proteinExistence type="predicted"/>
<dbReference type="Pfam" id="PF00805">
    <property type="entry name" value="Pentapeptide"/>
    <property type="match status" value="2"/>
</dbReference>
<protein>
    <recommendedName>
        <fullName evidence="3">NACHT domain-containing protein</fullName>
    </recommendedName>
</protein>
<name>A0A437QK34_9PROT</name>
<dbReference type="PANTHER" id="PTHR14136:SF17">
    <property type="entry name" value="BTB_POZ DOMAIN-CONTAINING PROTEIN KCTD9"/>
    <property type="match status" value="1"/>
</dbReference>
<dbReference type="Gene3D" id="3.40.50.300">
    <property type="entry name" value="P-loop containing nucleotide triphosphate hydrolases"/>
    <property type="match status" value="1"/>
</dbReference>
<evidence type="ECO:0000313" key="1">
    <source>
        <dbReference type="EMBL" id="RVU34874.1"/>
    </source>
</evidence>
<dbReference type="InterPro" id="IPR001646">
    <property type="entry name" value="5peptide_repeat"/>
</dbReference>
<reference evidence="2" key="1">
    <citation type="submission" date="2019-01" db="EMBL/GenBank/DDBJ databases">
        <title>Gri0909 isolated from a small marine red alga.</title>
        <authorList>
            <person name="Kim J."/>
            <person name="Jeong S.E."/>
            <person name="Jeon C.O."/>
        </authorList>
    </citation>
    <scope>NUCLEOTIDE SEQUENCE [LARGE SCALE GENOMIC DNA]</scope>
    <source>
        <strain evidence="2">Gri0909</strain>
    </source>
</reference>